<organism evidence="1 2">
    <name type="scientific">Massilia orientalis</name>
    <dbReference type="NCBI Taxonomy" id="3050128"/>
    <lineage>
        <taxon>Bacteria</taxon>
        <taxon>Pseudomonadati</taxon>
        <taxon>Pseudomonadota</taxon>
        <taxon>Betaproteobacteria</taxon>
        <taxon>Burkholderiales</taxon>
        <taxon>Oxalobacteraceae</taxon>
        <taxon>Telluria group</taxon>
        <taxon>Massilia</taxon>
    </lineage>
</organism>
<gene>
    <name evidence="1" type="ORF">QPK29_020340</name>
</gene>
<protein>
    <submittedName>
        <fullName evidence="1">Uncharacterized protein</fullName>
    </submittedName>
</protein>
<keyword evidence="2" id="KW-1185">Reference proteome</keyword>
<reference evidence="1" key="1">
    <citation type="submission" date="2024-11" db="EMBL/GenBank/DDBJ databases">
        <title>Description of Massilia orientalis sp. nov., isolated from rhizosphere soil of Ageratina adenophora.</title>
        <authorList>
            <person name="Wang Y."/>
        </authorList>
    </citation>
    <scope>NUCLEOTIDE SEQUENCE</scope>
    <source>
        <strain evidence="1">YIM B02787</strain>
    </source>
</reference>
<proteinExistence type="predicted"/>
<dbReference type="Proteomes" id="UP001168096">
    <property type="component" value="Unassembled WGS sequence"/>
</dbReference>
<sequence>MSQEKTVTVRRRMNKNDDWDYQIWPSDLPGNAPAPAWLSESDSPGTVAPGIMAARLDNAFEPLPCGEEEAVMLQDEWDSYLGPMLEDDTSTDLQVDLPQYRDDERWGSW</sequence>
<evidence type="ECO:0000313" key="1">
    <source>
        <dbReference type="EMBL" id="MFJ1470069.1"/>
    </source>
</evidence>
<comment type="caution">
    <text evidence="1">The sequence shown here is derived from an EMBL/GenBank/DDBJ whole genome shotgun (WGS) entry which is preliminary data.</text>
</comment>
<dbReference type="EMBL" id="JASNRB020000013">
    <property type="protein sequence ID" value="MFJ1470069.1"/>
    <property type="molecule type" value="Genomic_DNA"/>
</dbReference>
<evidence type="ECO:0000313" key="2">
    <source>
        <dbReference type="Proteomes" id="UP001168096"/>
    </source>
</evidence>
<accession>A0ACC7MFJ5</accession>
<name>A0ACC7MFJ5_9BURK</name>